<proteinExistence type="predicted"/>
<organism evidence="2 3">
    <name type="scientific">Entotheonella factor</name>
    <dbReference type="NCBI Taxonomy" id="1429438"/>
    <lineage>
        <taxon>Bacteria</taxon>
        <taxon>Pseudomonadati</taxon>
        <taxon>Nitrospinota/Tectimicrobiota group</taxon>
        <taxon>Candidatus Tectimicrobiota</taxon>
        <taxon>Candidatus Entotheonellia</taxon>
        <taxon>Candidatus Entotheonellales</taxon>
        <taxon>Candidatus Entotheonellaceae</taxon>
        <taxon>Candidatus Entotheonella</taxon>
    </lineage>
</organism>
<reference evidence="2 3" key="1">
    <citation type="journal article" date="2014" name="Nature">
        <title>An environmental bacterial taxon with a large and distinct metabolic repertoire.</title>
        <authorList>
            <person name="Wilson M.C."/>
            <person name="Mori T."/>
            <person name="Ruckert C."/>
            <person name="Uria A.R."/>
            <person name="Helf M.J."/>
            <person name="Takada K."/>
            <person name="Gernert C."/>
            <person name="Steffens U.A."/>
            <person name="Heycke N."/>
            <person name="Schmitt S."/>
            <person name="Rinke C."/>
            <person name="Helfrich E.J."/>
            <person name="Brachmann A.O."/>
            <person name="Gurgui C."/>
            <person name="Wakimoto T."/>
            <person name="Kracht M."/>
            <person name="Crusemann M."/>
            <person name="Hentschel U."/>
            <person name="Abe I."/>
            <person name="Matsunaga S."/>
            <person name="Kalinowski J."/>
            <person name="Takeyama H."/>
            <person name="Piel J."/>
        </authorList>
    </citation>
    <scope>NUCLEOTIDE SEQUENCE [LARGE SCALE GENOMIC DNA]</scope>
    <source>
        <strain evidence="3">TSY1</strain>
    </source>
</reference>
<dbReference type="AlphaFoldDB" id="W4LZM9"/>
<accession>W4LZM9</accession>
<name>W4LZM9_ENTF1</name>
<evidence type="ECO:0000256" key="1">
    <source>
        <dbReference type="PROSITE-ProRule" id="PRU00339"/>
    </source>
</evidence>
<comment type="caution">
    <text evidence="2">The sequence shown here is derived from an EMBL/GenBank/DDBJ whole genome shotgun (WGS) entry which is preliminary data.</text>
</comment>
<dbReference type="SUPFAM" id="SSF48452">
    <property type="entry name" value="TPR-like"/>
    <property type="match status" value="2"/>
</dbReference>
<protein>
    <submittedName>
        <fullName evidence="2">Uncharacterized protein</fullName>
    </submittedName>
</protein>
<evidence type="ECO:0000313" key="2">
    <source>
        <dbReference type="EMBL" id="ETX03201.1"/>
    </source>
</evidence>
<evidence type="ECO:0000313" key="3">
    <source>
        <dbReference type="Proteomes" id="UP000019141"/>
    </source>
</evidence>
<keyword evidence="3" id="KW-1185">Reference proteome</keyword>
<dbReference type="Pfam" id="PF13432">
    <property type="entry name" value="TPR_16"/>
    <property type="match status" value="1"/>
</dbReference>
<feature type="repeat" description="TPR" evidence="1">
    <location>
        <begin position="41"/>
        <end position="74"/>
    </location>
</feature>
<dbReference type="EMBL" id="AZHW01000067">
    <property type="protein sequence ID" value="ETX03201.1"/>
    <property type="molecule type" value="Genomic_DNA"/>
</dbReference>
<dbReference type="Proteomes" id="UP000019141">
    <property type="component" value="Unassembled WGS sequence"/>
</dbReference>
<sequence length="228" mass="25976">MYFVNQGTKFHILGLIAECQQSWQDASTAFEEAIHIEPENVSHWYALGRVAFTRGEADQSLYAFNMALDMNPLDPIALTFSYDALHALGHDTEALRRVACAVELDSANVPALRRLIEARIRMGWHHGKEGQKTWRLLGQAQRRAAGDPEVHECLAQYYMARGEWDKVPQLWQNFTIQYPCSPTGWQYAAKWHQATGDDLNARVAIQQAYHLQPDHPDIRKAMQVPAYG</sequence>
<dbReference type="InterPro" id="IPR011990">
    <property type="entry name" value="TPR-like_helical_dom_sf"/>
</dbReference>
<gene>
    <name evidence="2" type="ORF">ETSY1_00855</name>
</gene>
<dbReference type="HOGENOM" id="CLU_1212990_0_0_7"/>
<dbReference type="InterPro" id="IPR019734">
    <property type="entry name" value="TPR_rpt"/>
</dbReference>
<keyword evidence="1" id="KW-0802">TPR repeat</keyword>
<dbReference type="PROSITE" id="PS50005">
    <property type="entry name" value="TPR"/>
    <property type="match status" value="1"/>
</dbReference>
<dbReference type="SMART" id="SM00028">
    <property type="entry name" value="TPR"/>
    <property type="match status" value="2"/>
</dbReference>
<dbReference type="Gene3D" id="1.25.40.10">
    <property type="entry name" value="Tetratricopeptide repeat domain"/>
    <property type="match status" value="1"/>
</dbReference>